<sequence length="44" mass="4785">MNSAPYGARIEADFVSSEALLGNIFQRLRDARIGRTGAVTEVCE</sequence>
<dbReference type="EMBL" id="JBIMSP010000016">
    <property type="protein sequence ID" value="MFH5242686.1"/>
    <property type="molecule type" value="Genomic_DNA"/>
</dbReference>
<comment type="caution">
    <text evidence="1">The sequence shown here is derived from an EMBL/GenBank/DDBJ whole genome shotgun (WGS) entry which is preliminary data.</text>
</comment>
<evidence type="ECO:0000313" key="2">
    <source>
        <dbReference type="EMBL" id="MFH5242686.1"/>
    </source>
</evidence>
<organism evidence="1 4">
    <name type="scientific">Antrihabitans spumae</name>
    <dbReference type="NCBI Taxonomy" id="3373370"/>
    <lineage>
        <taxon>Bacteria</taxon>
        <taxon>Bacillati</taxon>
        <taxon>Actinomycetota</taxon>
        <taxon>Actinomycetes</taxon>
        <taxon>Mycobacteriales</taxon>
        <taxon>Nocardiaceae</taxon>
        <taxon>Antrihabitans</taxon>
    </lineage>
</organism>
<evidence type="ECO:0000313" key="4">
    <source>
        <dbReference type="Proteomes" id="UP001609219"/>
    </source>
</evidence>
<evidence type="ECO:0000313" key="1">
    <source>
        <dbReference type="EMBL" id="MFH5229599.1"/>
    </source>
</evidence>
<accession>A0ABW7K3P4</accession>
<keyword evidence="4" id="KW-1185">Reference proteome</keyword>
<gene>
    <name evidence="2" type="ORF">ACHIPV_12440</name>
    <name evidence="1" type="ORF">ACHIRB_13640</name>
</gene>
<proteinExistence type="predicted"/>
<dbReference type="Proteomes" id="UP001609176">
    <property type="component" value="Unassembled WGS sequence"/>
</dbReference>
<dbReference type="Proteomes" id="UP001609219">
    <property type="component" value="Unassembled WGS sequence"/>
</dbReference>
<protein>
    <submittedName>
        <fullName evidence="1">Uncharacterized protein</fullName>
    </submittedName>
</protein>
<name>A0ABW7K3P4_9NOCA</name>
<reference evidence="3 4" key="1">
    <citation type="submission" date="2024-10" db="EMBL/GenBank/DDBJ databases">
        <authorList>
            <person name="Riesco R."/>
        </authorList>
    </citation>
    <scope>NUCLEOTIDE SEQUENCE [LARGE SCALE GENOMIC DNA]</scope>
    <source>
        <strain evidence="2 3">NCIMB 15448</strain>
        <strain evidence="1 4">NCIMB 15450</strain>
    </source>
</reference>
<evidence type="ECO:0000313" key="3">
    <source>
        <dbReference type="Proteomes" id="UP001609176"/>
    </source>
</evidence>
<dbReference type="EMBL" id="JBIMSN010000057">
    <property type="protein sequence ID" value="MFH5229599.1"/>
    <property type="molecule type" value="Genomic_DNA"/>
</dbReference>
<dbReference type="RefSeq" id="WP_395124556.1">
    <property type="nucleotide sequence ID" value="NZ_JBIMSN010000057.1"/>
</dbReference>